<dbReference type="Proteomes" id="UP000650485">
    <property type="component" value="Unassembled WGS sequence"/>
</dbReference>
<dbReference type="EMBL" id="JACSZT010000003">
    <property type="protein sequence ID" value="MBC6498378.1"/>
    <property type="molecule type" value="Genomic_DNA"/>
</dbReference>
<dbReference type="GO" id="GO:0004751">
    <property type="term" value="F:ribose-5-phosphate isomerase activity"/>
    <property type="evidence" value="ECO:0007669"/>
    <property type="project" value="InterPro"/>
</dbReference>
<dbReference type="GO" id="GO:0009052">
    <property type="term" value="P:pentose-phosphate shunt, non-oxidative branch"/>
    <property type="evidence" value="ECO:0007669"/>
    <property type="project" value="InterPro"/>
</dbReference>
<evidence type="ECO:0000313" key="1">
    <source>
        <dbReference type="EMBL" id="MBC6498378.1"/>
    </source>
</evidence>
<evidence type="ECO:0000313" key="2">
    <source>
        <dbReference type="Proteomes" id="UP000650485"/>
    </source>
</evidence>
<dbReference type="SUPFAM" id="SSF75445">
    <property type="entry name" value="D-ribose-5-phosphate isomerase (RpiA), lid domain"/>
    <property type="match status" value="1"/>
</dbReference>
<organism evidence="1 2">
    <name type="scientific">Weissella confusa</name>
    <name type="common">Lactobacillus confusus</name>
    <dbReference type="NCBI Taxonomy" id="1583"/>
    <lineage>
        <taxon>Bacteria</taxon>
        <taxon>Bacillati</taxon>
        <taxon>Bacillota</taxon>
        <taxon>Bacilli</taxon>
        <taxon>Lactobacillales</taxon>
        <taxon>Lactobacillaceae</taxon>
        <taxon>Weissella</taxon>
    </lineage>
</organism>
<accession>A0A923NEA0</accession>
<dbReference type="Pfam" id="PF06026">
    <property type="entry name" value="Rib_5-P_isom_A"/>
    <property type="match status" value="1"/>
</dbReference>
<reference evidence="1" key="1">
    <citation type="submission" date="2020-08" db="EMBL/GenBank/DDBJ databases">
        <title>Complete genome sequence of Weissella confusa strain FS54 provides insights into metabolic potential.</title>
        <authorList>
            <person name="Fhoula I."/>
            <person name="Najjari A."/>
            <person name="Lekired A."/>
            <person name="Bessrour-Aouam N."/>
            <person name="Jaballah S."/>
            <person name="Klibi N."/>
            <person name="Ouzari H.-I."/>
        </authorList>
    </citation>
    <scope>NUCLEOTIDE SEQUENCE</scope>
    <source>
        <strain evidence="1">FS54</strain>
    </source>
</reference>
<dbReference type="InterPro" id="IPR004788">
    <property type="entry name" value="Ribose5P_isomerase_type_A"/>
</dbReference>
<proteinExistence type="predicted"/>
<keyword evidence="1" id="KW-0413">Isomerase</keyword>
<gene>
    <name evidence="1" type="ORF">H7R52_04500</name>
</gene>
<dbReference type="Gene3D" id="3.30.70.260">
    <property type="match status" value="1"/>
</dbReference>
<protein>
    <submittedName>
        <fullName evidence="1">Ribose-5-phosphate isomerase A</fullName>
    </submittedName>
</protein>
<name>A0A923NEA0_WEICO</name>
<comment type="caution">
    <text evidence="1">The sequence shown here is derived from an EMBL/GenBank/DDBJ whole genome shotgun (WGS) entry which is preliminary data.</text>
</comment>
<dbReference type="AlphaFoldDB" id="A0A923NEA0"/>
<sequence>MCITELGHFPLPVEVVSYGEQQLCRLFKKHNLNPILRLDEDGRPLTTDNGNNIIDLHLDTIPFPEELAT</sequence>